<evidence type="ECO:0000256" key="1">
    <source>
        <dbReference type="SAM" id="MobiDB-lite"/>
    </source>
</evidence>
<organism evidence="2 3">
    <name type="scientific">Funneliformis geosporum</name>
    <dbReference type="NCBI Taxonomy" id="1117311"/>
    <lineage>
        <taxon>Eukaryota</taxon>
        <taxon>Fungi</taxon>
        <taxon>Fungi incertae sedis</taxon>
        <taxon>Mucoromycota</taxon>
        <taxon>Glomeromycotina</taxon>
        <taxon>Glomeromycetes</taxon>
        <taxon>Glomerales</taxon>
        <taxon>Glomeraceae</taxon>
        <taxon>Funneliformis</taxon>
    </lineage>
</organism>
<evidence type="ECO:0000313" key="2">
    <source>
        <dbReference type="EMBL" id="CAI2167360.1"/>
    </source>
</evidence>
<reference evidence="2" key="1">
    <citation type="submission" date="2022-08" db="EMBL/GenBank/DDBJ databases">
        <authorList>
            <person name="Kallberg Y."/>
            <person name="Tangrot J."/>
            <person name="Rosling A."/>
        </authorList>
    </citation>
    <scope>NUCLEOTIDE SEQUENCE</scope>
    <source>
        <strain evidence="2">Wild A</strain>
    </source>
</reference>
<dbReference type="EMBL" id="CAMKVN010000385">
    <property type="protein sequence ID" value="CAI2167360.1"/>
    <property type="molecule type" value="Genomic_DNA"/>
</dbReference>
<dbReference type="AlphaFoldDB" id="A0A9W4WNP1"/>
<comment type="caution">
    <text evidence="2">The sequence shown here is derived from an EMBL/GenBank/DDBJ whole genome shotgun (WGS) entry which is preliminary data.</text>
</comment>
<name>A0A9W4WNP1_9GLOM</name>
<feature type="region of interest" description="Disordered" evidence="1">
    <location>
        <begin position="134"/>
        <end position="158"/>
    </location>
</feature>
<accession>A0A9W4WNP1</accession>
<evidence type="ECO:0000313" key="3">
    <source>
        <dbReference type="Proteomes" id="UP001153678"/>
    </source>
</evidence>
<protein>
    <submittedName>
        <fullName evidence="2">11843_t:CDS:1</fullName>
    </submittedName>
</protein>
<dbReference type="OrthoDB" id="2143914at2759"/>
<dbReference type="Proteomes" id="UP001153678">
    <property type="component" value="Unassembled WGS sequence"/>
</dbReference>
<keyword evidence="3" id="KW-1185">Reference proteome</keyword>
<proteinExistence type="predicted"/>
<sequence>MKLSIFDKDSERFILRRMEELKYQSKRCYAIIAKELSKEIPRKKPYTSKQIQHHWENSLKPNLCKVPLSNDEKDFIVKWAEENQRQDGVISLTKLIPVIKKQFGNLRSENQIKNFWYPRKRQLDETERIKRIKQQNSIPPAVLEPEPDPPQFNFPNIF</sequence>
<gene>
    <name evidence="2" type="ORF">FWILDA_LOCUS3035</name>
</gene>